<feature type="signal peptide" evidence="1">
    <location>
        <begin position="1"/>
        <end position="32"/>
    </location>
</feature>
<dbReference type="eggNOG" id="ENOG502ZR6Y">
    <property type="taxonomic scope" value="Bacteria"/>
</dbReference>
<evidence type="ECO:0000313" key="3">
    <source>
        <dbReference type="Proteomes" id="UP000002209"/>
    </source>
</evidence>
<keyword evidence="3" id="KW-1185">Reference proteome</keyword>
<dbReference type="EMBL" id="AP009153">
    <property type="protein sequence ID" value="BAH38076.1"/>
    <property type="molecule type" value="Genomic_DNA"/>
</dbReference>
<dbReference type="Gene3D" id="2.60.220.30">
    <property type="match status" value="1"/>
</dbReference>
<dbReference type="KEGG" id="gau:GAU_1034"/>
<dbReference type="Proteomes" id="UP000002209">
    <property type="component" value="Chromosome"/>
</dbReference>
<dbReference type="HOGENOM" id="CLU_1259916_0_0_0"/>
<dbReference type="OrthoDB" id="770607at2"/>
<evidence type="ECO:0000313" key="2">
    <source>
        <dbReference type="EMBL" id="BAH38076.1"/>
    </source>
</evidence>
<protein>
    <recommendedName>
        <fullName evidence="4">DUF4402 domain-containing protein</fullName>
    </recommendedName>
</protein>
<sequence>MLIGTTTSPKVSLFRRARRTAAVLGLSLSVGACSQDAPSAPVAPDVQAANGLLGSTLGLVNGLLSNVTALLRLTPLNAPITRSVTVNNATGGVLLVPETGLEVIIPAGALPTSQMTITVKALPGRAVAYDFEPHGTQFVKPLQFRQSLGLTLYTLLPIKPTLSGGYFANTNQVNTTTGQANLTEVINASIVGGTVRFNINHFSGYMVSTGRSSEQFDEF</sequence>
<name>C1A766_GEMAT</name>
<evidence type="ECO:0000256" key="1">
    <source>
        <dbReference type="SAM" id="SignalP"/>
    </source>
</evidence>
<reference evidence="3" key="1">
    <citation type="submission" date="2006-03" db="EMBL/GenBank/DDBJ databases">
        <title>Complete genome sequence of Gemmatimonas aurantiaca T-27 that represents a novel phylum Gemmatimonadetes.</title>
        <authorList>
            <person name="Takasaki K."/>
            <person name="Ichikawa N."/>
            <person name="Miura H."/>
            <person name="Matsushita S."/>
            <person name="Watanabe Y."/>
            <person name="Oguchi A."/>
            <person name="Ankai A."/>
            <person name="Yashiro I."/>
            <person name="Takahashi M."/>
            <person name="Terui Y."/>
            <person name="Fukui S."/>
            <person name="Yokoyama H."/>
            <person name="Tanikawa S."/>
            <person name="Hanada S."/>
            <person name="Kamagata Y."/>
            <person name="Fujita N."/>
        </authorList>
    </citation>
    <scope>NUCLEOTIDE SEQUENCE [LARGE SCALE GENOMIC DNA]</scope>
    <source>
        <strain evidence="3">T-27 / DSM 14586 / JCM 11422 / NBRC 100505</strain>
    </source>
</reference>
<feature type="chain" id="PRO_5002904081" description="DUF4402 domain-containing protein" evidence="1">
    <location>
        <begin position="33"/>
        <end position="219"/>
    </location>
</feature>
<accession>C1A766</accession>
<proteinExistence type="predicted"/>
<keyword evidence="1" id="KW-0732">Signal</keyword>
<gene>
    <name evidence="2" type="ordered locus">GAU_1034</name>
</gene>
<organism evidence="2 3">
    <name type="scientific">Gemmatimonas aurantiaca (strain DSM 14586 / JCM 11422 / NBRC 100505 / T-27)</name>
    <dbReference type="NCBI Taxonomy" id="379066"/>
    <lineage>
        <taxon>Bacteria</taxon>
        <taxon>Pseudomonadati</taxon>
        <taxon>Gemmatimonadota</taxon>
        <taxon>Gemmatimonadia</taxon>
        <taxon>Gemmatimonadales</taxon>
        <taxon>Gemmatimonadaceae</taxon>
        <taxon>Gemmatimonas</taxon>
    </lineage>
</organism>
<dbReference type="AlphaFoldDB" id="C1A766"/>
<evidence type="ECO:0008006" key="4">
    <source>
        <dbReference type="Google" id="ProtNLM"/>
    </source>
</evidence>